<keyword evidence="2" id="KW-1185">Reference proteome</keyword>
<gene>
    <name evidence="1" type="ORF">SSRG_02546</name>
</gene>
<reference evidence="1" key="1">
    <citation type="submission" date="2009-02" db="EMBL/GenBank/DDBJ databases">
        <title>Annotation of Streptomyces griseoflavus strain Tu4000.</title>
        <authorList>
            <consortium name="The Broad Institute Genome Sequencing Platform"/>
            <consortium name="Broad Institute Microbial Sequencing Center"/>
            <person name="Fischbach M."/>
            <person name="Godfrey P."/>
            <person name="Ward D."/>
            <person name="Young S."/>
            <person name="Zeng Q."/>
            <person name="Koehrsen M."/>
            <person name="Alvarado L."/>
            <person name="Berlin A.M."/>
            <person name="Bochicchio J."/>
            <person name="Borenstein D."/>
            <person name="Chapman S.B."/>
            <person name="Chen Z."/>
            <person name="Engels R."/>
            <person name="Freedman E."/>
            <person name="Gellesch M."/>
            <person name="Goldberg J."/>
            <person name="Griggs A."/>
            <person name="Gujja S."/>
            <person name="Heilman E.R."/>
            <person name="Heiman D.I."/>
            <person name="Hepburn T.A."/>
            <person name="Howarth C."/>
            <person name="Jen D."/>
            <person name="Larson L."/>
            <person name="Lewis B."/>
            <person name="Mehta T."/>
            <person name="Park D."/>
            <person name="Pearson M."/>
            <person name="Richards J."/>
            <person name="Roberts A."/>
            <person name="Saif S."/>
            <person name="Shea T.D."/>
            <person name="Shenoy N."/>
            <person name="Sisk P."/>
            <person name="Stolte C."/>
            <person name="Sykes S.N."/>
            <person name="Thomson T."/>
            <person name="Walk T."/>
            <person name="White J."/>
            <person name="Yandava C."/>
            <person name="Straight P."/>
            <person name="Clardy J."/>
            <person name="Hung D."/>
            <person name="Kolter R."/>
            <person name="Mekalanos J."/>
            <person name="Walker S."/>
            <person name="Walsh C.T."/>
            <person name="Wieland-Brown L.C."/>
            <person name="Haas B."/>
            <person name="Nusbaum C."/>
            <person name="Birren B."/>
        </authorList>
    </citation>
    <scope>NUCLEOTIDE SEQUENCE [LARGE SCALE GENOMIC DNA]</scope>
    <source>
        <strain evidence="1">Tu4000</strain>
    </source>
</reference>
<organism evidence="1 2">
    <name type="scientific">Streptomyces griseoflavus Tu4000</name>
    <dbReference type="NCBI Taxonomy" id="467200"/>
    <lineage>
        <taxon>Bacteria</taxon>
        <taxon>Bacillati</taxon>
        <taxon>Actinomycetota</taxon>
        <taxon>Actinomycetes</taxon>
        <taxon>Kitasatosporales</taxon>
        <taxon>Streptomycetaceae</taxon>
        <taxon>Streptomyces</taxon>
    </lineage>
</organism>
<proteinExistence type="predicted"/>
<name>D9XWG8_9ACTN</name>
<dbReference type="AlphaFoldDB" id="D9XWG8"/>
<evidence type="ECO:0000313" key="1">
    <source>
        <dbReference type="EMBL" id="EFL39742.1"/>
    </source>
</evidence>
<sequence>MLDDARVIEIIRTLIESLANGFPGLREMRQNKQRSKLGAELFVLYTTLNSLFLTGAEIVELLEKFAADTQPLESRSSDDYDRAYELQLKNLVRQQKKAITDVREAFDRRSTVLQIIEPDAYNRLIPLLGLKEGALSSLHMILMREHLALGPSQEDLDRWSLLNSERMNSIRSTRNPLLDGLSGGQIADRHFDWQGSAIPLTPWGPEVHPRIVQYLDTRRPAAQLDEARSALALLRTSLTEHFTLEDILLEFSRKPPRH</sequence>
<dbReference type="HOGENOM" id="CLU_1077353_0_0_11"/>
<protein>
    <submittedName>
        <fullName evidence="1">Uncharacterized protein</fullName>
    </submittedName>
</protein>
<dbReference type="EMBL" id="GG657758">
    <property type="protein sequence ID" value="EFL39742.1"/>
    <property type="molecule type" value="Genomic_DNA"/>
</dbReference>
<accession>D9XWG8</accession>
<dbReference type="Proteomes" id="UP000002968">
    <property type="component" value="Unassembled WGS sequence"/>
</dbReference>
<evidence type="ECO:0000313" key="2">
    <source>
        <dbReference type="Proteomes" id="UP000002968"/>
    </source>
</evidence>